<feature type="transmembrane region" description="Helical" evidence="1">
    <location>
        <begin position="12"/>
        <end position="30"/>
    </location>
</feature>
<reference evidence="2 3" key="1">
    <citation type="submission" date="2015-01" db="EMBL/GenBank/DDBJ databases">
        <title>Vibrio sp. C1 JCM 19231 whole genome shotgun sequence.</title>
        <authorList>
            <person name="Sawabe T."/>
            <person name="Meirelles P."/>
            <person name="Feng G."/>
            <person name="Sayaka M."/>
            <person name="Hattori M."/>
            <person name="Ohkuma M."/>
        </authorList>
    </citation>
    <scope>NUCLEOTIDE SEQUENCE [LARGE SCALE GENOMIC DNA]</scope>
    <source>
        <strain evidence="3">JCM 19231</strain>
    </source>
</reference>
<keyword evidence="3" id="KW-1185">Reference proteome</keyword>
<evidence type="ECO:0000256" key="1">
    <source>
        <dbReference type="SAM" id="Phobius"/>
    </source>
</evidence>
<gene>
    <name evidence="2" type="ORF">JCM19231_3302</name>
</gene>
<feature type="transmembrane region" description="Helical" evidence="1">
    <location>
        <begin position="42"/>
        <end position="64"/>
    </location>
</feature>
<comment type="caution">
    <text evidence="2">The sequence shown here is derived from an EMBL/GenBank/DDBJ whole genome shotgun (WGS) entry which is preliminary data.</text>
</comment>
<dbReference type="InterPro" id="IPR011435">
    <property type="entry name" value="UmpAB"/>
</dbReference>
<sequence>MIELMLDVFLSTIRDVIPIAVILFGFQVAVLRRPIANLKQVLMGFVLVIIGLSFFLVGLELALFPLGDDGGAIDYAELFAAGAHHRFWELDVV</sequence>
<keyword evidence="1" id="KW-1133">Transmembrane helix</keyword>
<dbReference type="Pfam" id="PF07556">
    <property type="entry name" value="DUF1538"/>
    <property type="match status" value="1"/>
</dbReference>
<proteinExistence type="predicted"/>
<dbReference type="AlphaFoldDB" id="A0A0B8NT83"/>
<dbReference type="EMBL" id="BBRZ01000063">
    <property type="protein sequence ID" value="GAM57770.1"/>
    <property type="molecule type" value="Genomic_DNA"/>
</dbReference>
<accession>A0A0B8NT83</accession>
<keyword evidence="1" id="KW-0472">Membrane</keyword>
<dbReference type="Proteomes" id="UP000031671">
    <property type="component" value="Unassembled WGS sequence"/>
</dbReference>
<protein>
    <recommendedName>
        <fullName evidence="4">DUF1538 domain-containing protein</fullName>
    </recommendedName>
</protein>
<keyword evidence="1" id="KW-0812">Transmembrane</keyword>
<organism evidence="2 3">
    <name type="scientific">Vibrio ishigakensis</name>
    <dbReference type="NCBI Taxonomy" id="1481914"/>
    <lineage>
        <taxon>Bacteria</taxon>
        <taxon>Pseudomonadati</taxon>
        <taxon>Pseudomonadota</taxon>
        <taxon>Gammaproteobacteria</taxon>
        <taxon>Vibrionales</taxon>
        <taxon>Vibrionaceae</taxon>
        <taxon>Vibrio</taxon>
    </lineage>
</organism>
<evidence type="ECO:0000313" key="2">
    <source>
        <dbReference type="EMBL" id="GAM57770.1"/>
    </source>
</evidence>
<evidence type="ECO:0008006" key="4">
    <source>
        <dbReference type="Google" id="ProtNLM"/>
    </source>
</evidence>
<name>A0A0B8NT83_9VIBR</name>
<evidence type="ECO:0000313" key="3">
    <source>
        <dbReference type="Proteomes" id="UP000031671"/>
    </source>
</evidence>
<reference evidence="2 3" key="2">
    <citation type="submission" date="2015-01" db="EMBL/GenBank/DDBJ databases">
        <authorList>
            <consortium name="NBRP consortium"/>
            <person name="Sawabe T."/>
            <person name="Meirelles P."/>
            <person name="Feng G."/>
            <person name="Sayaka M."/>
            <person name="Hattori M."/>
            <person name="Ohkuma M."/>
        </authorList>
    </citation>
    <scope>NUCLEOTIDE SEQUENCE [LARGE SCALE GENOMIC DNA]</scope>
    <source>
        <strain evidence="3">JCM 19231</strain>
    </source>
</reference>